<evidence type="ECO:0000313" key="3">
    <source>
        <dbReference type="Proteomes" id="UP000255467"/>
    </source>
</evidence>
<proteinExistence type="predicted"/>
<feature type="compositionally biased region" description="Basic residues" evidence="1">
    <location>
        <begin position="68"/>
        <end position="79"/>
    </location>
</feature>
<feature type="region of interest" description="Disordered" evidence="1">
    <location>
        <begin position="50"/>
        <end position="79"/>
    </location>
</feature>
<keyword evidence="3" id="KW-1185">Reference proteome</keyword>
<dbReference type="Proteomes" id="UP000255467">
    <property type="component" value="Unassembled WGS sequence"/>
</dbReference>
<accession>A0A379JGN3</accession>
<evidence type="ECO:0000256" key="1">
    <source>
        <dbReference type="SAM" id="MobiDB-lite"/>
    </source>
</evidence>
<organism evidence="2 3">
    <name type="scientific">Nocardia otitidiscaviarum</name>
    <dbReference type="NCBI Taxonomy" id="1823"/>
    <lineage>
        <taxon>Bacteria</taxon>
        <taxon>Bacillati</taxon>
        <taxon>Actinomycetota</taxon>
        <taxon>Actinomycetes</taxon>
        <taxon>Mycobacteriales</taxon>
        <taxon>Nocardiaceae</taxon>
        <taxon>Nocardia</taxon>
    </lineage>
</organism>
<dbReference type="AlphaFoldDB" id="A0A379JGN3"/>
<protein>
    <submittedName>
        <fullName evidence="2">Uncharacterized protein</fullName>
    </submittedName>
</protein>
<sequence>MIAYWLPFLIGATTGSIMSWVVPALTTRLSPHPAEERTVAAIAARLERERLTGREARPMRSTAVPARTHPRHARLATAH</sequence>
<evidence type="ECO:0000313" key="2">
    <source>
        <dbReference type="EMBL" id="SUD47431.1"/>
    </source>
</evidence>
<dbReference type="EMBL" id="UGRY01000003">
    <property type="protein sequence ID" value="SUD47431.1"/>
    <property type="molecule type" value="Genomic_DNA"/>
</dbReference>
<gene>
    <name evidence="2" type="ORF">NCTC1934_04742</name>
</gene>
<dbReference type="RefSeq" id="WP_039814141.1">
    <property type="nucleotide sequence ID" value="NZ_JADLRM010000001.1"/>
</dbReference>
<reference evidence="2 3" key="1">
    <citation type="submission" date="2018-06" db="EMBL/GenBank/DDBJ databases">
        <authorList>
            <consortium name="Pathogen Informatics"/>
            <person name="Doyle S."/>
        </authorList>
    </citation>
    <scope>NUCLEOTIDE SEQUENCE [LARGE SCALE GENOMIC DNA]</scope>
    <source>
        <strain evidence="2 3">NCTC1934</strain>
    </source>
</reference>
<name>A0A379JGN3_9NOCA</name>